<dbReference type="EMBL" id="GBRH01231840">
    <property type="protein sequence ID" value="JAD66055.1"/>
    <property type="molecule type" value="Transcribed_RNA"/>
</dbReference>
<name>A0A0A9BY12_ARUDO</name>
<protein>
    <submittedName>
        <fullName evidence="1">Uncharacterized protein</fullName>
    </submittedName>
</protein>
<sequence length="19" mass="2164">MCALRYRHGQAGSLRMEAI</sequence>
<proteinExistence type="predicted"/>
<evidence type="ECO:0000313" key="1">
    <source>
        <dbReference type="EMBL" id="JAD66055.1"/>
    </source>
</evidence>
<reference evidence="1" key="1">
    <citation type="submission" date="2014-09" db="EMBL/GenBank/DDBJ databases">
        <authorList>
            <person name="Magalhaes I.L.F."/>
            <person name="Oliveira U."/>
            <person name="Santos F.R."/>
            <person name="Vidigal T.H.D.A."/>
            <person name="Brescovit A.D."/>
            <person name="Santos A.J."/>
        </authorList>
    </citation>
    <scope>NUCLEOTIDE SEQUENCE</scope>
    <source>
        <tissue evidence="1">Shoot tissue taken approximately 20 cm above the soil surface</tissue>
    </source>
</reference>
<dbReference type="AlphaFoldDB" id="A0A0A9BY12"/>
<reference evidence="1" key="2">
    <citation type="journal article" date="2015" name="Data Brief">
        <title>Shoot transcriptome of the giant reed, Arundo donax.</title>
        <authorList>
            <person name="Barrero R.A."/>
            <person name="Guerrero F.D."/>
            <person name="Moolhuijzen P."/>
            <person name="Goolsby J.A."/>
            <person name="Tidwell J."/>
            <person name="Bellgard S.E."/>
            <person name="Bellgard M.I."/>
        </authorList>
    </citation>
    <scope>NUCLEOTIDE SEQUENCE</scope>
    <source>
        <tissue evidence="1">Shoot tissue taken approximately 20 cm above the soil surface</tissue>
    </source>
</reference>
<organism evidence="1">
    <name type="scientific">Arundo donax</name>
    <name type="common">Giant reed</name>
    <name type="synonym">Donax arundinaceus</name>
    <dbReference type="NCBI Taxonomy" id="35708"/>
    <lineage>
        <taxon>Eukaryota</taxon>
        <taxon>Viridiplantae</taxon>
        <taxon>Streptophyta</taxon>
        <taxon>Embryophyta</taxon>
        <taxon>Tracheophyta</taxon>
        <taxon>Spermatophyta</taxon>
        <taxon>Magnoliopsida</taxon>
        <taxon>Liliopsida</taxon>
        <taxon>Poales</taxon>
        <taxon>Poaceae</taxon>
        <taxon>PACMAD clade</taxon>
        <taxon>Arundinoideae</taxon>
        <taxon>Arundineae</taxon>
        <taxon>Arundo</taxon>
    </lineage>
</organism>
<accession>A0A0A9BY12</accession>